<proteinExistence type="predicted"/>
<dbReference type="Proteomes" id="UP000030645">
    <property type="component" value="Unassembled WGS sequence"/>
</dbReference>
<evidence type="ECO:0000313" key="2">
    <source>
        <dbReference type="Proteomes" id="UP000030645"/>
    </source>
</evidence>
<reference evidence="2" key="1">
    <citation type="submission" date="2013-01" db="EMBL/GenBank/DDBJ databases">
        <title>Draft Genome Sequence of a Mulberry Tree, Morus notabilis C.K. Schneid.</title>
        <authorList>
            <person name="He N."/>
            <person name="Zhao S."/>
        </authorList>
    </citation>
    <scope>NUCLEOTIDE SEQUENCE</scope>
</reference>
<gene>
    <name evidence="1" type="ORF">L484_005525</name>
</gene>
<accession>W9QFA1</accession>
<sequence length="82" mass="8682">MKCGGLQKLIHATVPLDSPLLALPIEVVSISVRGTSRFSQVSLRKLGTSRLAILASPYVVVSLSITVSRHSGLTFLPCLPLA</sequence>
<keyword evidence="2" id="KW-1185">Reference proteome</keyword>
<evidence type="ECO:0000313" key="1">
    <source>
        <dbReference type="EMBL" id="EXB32321.1"/>
    </source>
</evidence>
<dbReference type="AlphaFoldDB" id="W9QFA1"/>
<name>W9QFA1_9ROSA</name>
<protein>
    <submittedName>
        <fullName evidence="1">Uncharacterized protein</fullName>
    </submittedName>
</protein>
<organism evidence="1 2">
    <name type="scientific">Morus notabilis</name>
    <dbReference type="NCBI Taxonomy" id="981085"/>
    <lineage>
        <taxon>Eukaryota</taxon>
        <taxon>Viridiplantae</taxon>
        <taxon>Streptophyta</taxon>
        <taxon>Embryophyta</taxon>
        <taxon>Tracheophyta</taxon>
        <taxon>Spermatophyta</taxon>
        <taxon>Magnoliopsida</taxon>
        <taxon>eudicotyledons</taxon>
        <taxon>Gunneridae</taxon>
        <taxon>Pentapetalae</taxon>
        <taxon>rosids</taxon>
        <taxon>fabids</taxon>
        <taxon>Rosales</taxon>
        <taxon>Moraceae</taxon>
        <taxon>Moreae</taxon>
        <taxon>Morus</taxon>
    </lineage>
</organism>
<dbReference type="EMBL" id="KE343523">
    <property type="protein sequence ID" value="EXB32321.1"/>
    <property type="molecule type" value="Genomic_DNA"/>
</dbReference>